<accession>M0EPS9</accession>
<gene>
    <name evidence="1" type="ORF">C464_03714</name>
</gene>
<keyword evidence="2" id="KW-1185">Reference proteome</keyword>
<protein>
    <submittedName>
        <fullName evidence="1">Uncharacterized protein</fullName>
    </submittedName>
</protein>
<comment type="caution">
    <text evidence="1">The sequence shown here is derived from an EMBL/GenBank/DDBJ whole genome shotgun (WGS) entry which is preliminary data.</text>
</comment>
<sequence>MIRDRVQDYLDVHGRDVSLPAMLAHLNIDPSYKEFVGEILNGQIEPKSEAFDRRSTEPEFGYELKAIVDRDGNEHEPGGGGVDMVALELPIKNVIQKTRLANDLAQGEIFRSARTEVASHDPKTIAARFVNNGITDPEVVDRLLIVEDYHASNPAMDRNERRACMIHSRER</sequence>
<name>M0EPS9_9EURY</name>
<evidence type="ECO:0000313" key="2">
    <source>
        <dbReference type="Proteomes" id="UP000011509"/>
    </source>
</evidence>
<organism evidence="1 2">
    <name type="scientific">Halorubrum coriense DSM 10284</name>
    <dbReference type="NCBI Taxonomy" id="1227466"/>
    <lineage>
        <taxon>Archaea</taxon>
        <taxon>Methanobacteriati</taxon>
        <taxon>Methanobacteriota</taxon>
        <taxon>Stenosarchaea group</taxon>
        <taxon>Halobacteria</taxon>
        <taxon>Halobacteriales</taxon>
        <taxon>Haloferacaceae</taxon>
        <taxon>Halorubrum</taxon>
    </lineage>
</organism>
<dbReference type="EMBL" id="AOJL01000018">
    <property type="protein sequence ID" value="ELZ49816.1"/>
    <property type="molecule type" value="Genomic_DNA"/>
</dbReference>
<dbReference type="PATRIC" id="fig|1227466.3.peg.748"/>
<dbReference type="Proteomes" id="UP000011509">
    <property type="component" value="Unassembled WGS sequence"/>
</dbReference>
<reference evidence="1 2" key="1">
    <citation type="journal article" date="2014" name="PLoS Genet.">
        <title>Phylogenetically driven sequencing of extremely halophilic archaea reveals strategies for static and dynamic osmo-response.</title>
        <authorList>
            <person name="Becker E.A."/>
            <person name="Seitzer P.M."/>
            <person name="Tritt A."/>
            <person name="Larsen D."/>
            <person name="Krusor M."/>
            <person name="Yao A.I."/>
            <person name="Wu D."/>
            <person name="Madern D."/>
            <person name="Eisen J.A."/>
            <person name="Darling A.E."/>
            <person name="Facciotti M.T."/>
        </authorList>
    </citation>
    <scope>NUCLEOTIDE SEQUENCE [LARGE SCALE GENOMIC DNA]</scope>
    <source>
        <strain evidence="1 2">DSM 10284</strain>
    </source>
</reference>
<dbReference type="AlphaFoldDB" id="M0EPS9"/>
<evidence type="ECO:0000313" key="1">
    <source>
        <dbReference type="EMBL" id="ELZ49816.1"/>
    </source>
</evidence>
<proteinExistence type="predicted"/>